<feature type="domain" description="Lipocalin-like" evidence="1">
    <location>
        <begin position="58"/>
        <end position="102"/>
    </location>
</feature>
<dbReference type="Pfam" id="PF13924">
    <property type="entry name" value="Lipocalin_5"/>
    <property type="match status" value="2"/>
</dbReference>
<gene>
    <name evidence="2" type="ORF">E1298_32765</name>
</gene>
<sequence length="126" mass="13747">MDAADLVGQWELVSMAEFDEDGRPQDGPLGPAARGRLYYGADGYMSVHLMRGDSEPGYIGYSGGWRLEDGRIVHRVAVSSDPSWVGGDQVRSAEMVRGLLVLGRRDGTFRARLAWRRLPVGDLGPG</sequence>
<accession>A0A4R5AUL7</accession>
<comment type="caution">
    <text evidence="2">The sequence shown here is derived from an EMBL/GenBank/DDBJ whole genome shotgun (WGS) entry which is preliminary data.</text>
</comment>
<organism evidence="2 3">
    <name type="scientific">Actinomadura rubrisoli</name>
    <dbReference type="NCBI Taxonomy" id="2530368"/>
    <lineage>
        <taxon>Bacteria</taxon>
        <taxon>Bacillati</taxon>
        <taxon>Actinomycetota</taxon>
        <taxon>Actinomycetes</taxon>
        <taxon>Streptosporangiales</taxon>
        <taxon>Thermomonosporaceae</taxon>
        <taxon>Actinomadura</taxon>
    </lineage>
</organism>
<proteinExistence type="predicted"/>
<reference evidence="2 3" key="1">
    <citation type="submission" date="2019-03" db="EMBL/GenBank/DDBJ databases">
        <title>Draft genome sequences of novel Actinobacteria.</title>
        <authorList>
            <person name="Sahin N."/>
            <person name="Ay H."/>
            <person name="Saygin H."/>
        </authorList>
    </citation>
    <scope>NUCLEOTIDE SEQUENCE [LARGE SCALE GENOMIC DNA]</scope>
    <source>
        <strain evidence="2 3">H3C3</strain>
    </source>
</reference>
<evidence type="ECO:0000259" key="1">
    <source>
        <dbReference type="Pfam" id="PF13924"/>
    </source>
</evidence>
<keyword evidence="3" id="KW-1185">Reference proteome</keyword>
<dbReference type="AlphaFoldDB" id="A0A4R5AUL7"/>
<dbReference type="OrthoDB" id="118834at2"/>
<dbReference type="RefSeq" id="WP_131900196.1">
    <property type="nucleotide sequence ID" value="NZ_SMKU01000239.1"/>
</dbReference>
<dbReference type="InterPro" id="IPR024311">
    <property type="entry name" value="Lipocalin-like"/>
</dbReference>
<protein>
    <recommendedName>
        <fullName evidence="1">Lipocalin-like domain-containing protein</fullName>
    </recommendedName>
</protein>
<evidence type="ECO:0000313" key="2">
    <source>
        <dbReference type="EMBL" id="TDD74272.1"/>
    </source>
</evidence>
<feature type="domain" description="Lipocalin-like" evidence="1">
    <location>
        <begin position="7"/>
        <end position="54"/>
    </location>
</feature>
<evidence type="ECO:0000313" key="3">
    <source>
        <dbReference type="Proteomes" id="UP000294513"/>
    </source>
</evidence>
<dbReference type="Proteomes" id="UP000294513">
    <property type="component" value="Unassembled WGS sequence"/>
</dbReference>
<dbReference type="EMBL" id="SMKU01000239">
    <property type="protein sequence ID" value="TDD74272.1"/>
    <property type="molecule type" value="Genomic_DNA"/>
</dbReference>
<name>A0A4R5AUL7_9ACTN</name>